<dbReference type="PROSITE" id="PS51194">
    <property type="entry name" value="HELICASE_CTER"/>
    <property type="match status" value="1"/>
</dbReference>
<evidence type="ECO:0000256" key="2">
    <source>
        <dbReference type="ARBA" id="ARBA00022485"/>
    </source>
</evidence>
<dbReference type="PROSITE" id="PS51193">
    <property type="entry name" value="HELICASE_ATP_BIND_2"/>
    <property type="match status" value="1"/>
</dbReference>
<dbReference type="EC" id="5.6.2.3" evidence="9"/>
<dbReference type="SMART" id="SM00488">
    <property type="entry name" value="DEXDc2"/>
    <property type="match status" value="1"/>
</dbReference>
<accession>A0AAJ1MIU3</accession>
<evidence type="ECO:0000256" key="9">
    <source>
        <dbReference type="ARBA" id="ARBA00044969"/>
    </source>
</evidence>
<dbReference type="InterPro" id="IPR001650">
    <property type="entry name" value="Helicase_C-like"/>
</dbReference>
<dbReference type="GO" id="GO:0043139">
    <property type="term" value="F:5'-3' DNA helicase activity"/>
    <property type="evidence" value="ECO:0007669"/>
    <property type="project" value="UniProtKB-EC"/>
</dbReference>
<keyword evidence="6" id="KW-0067">ATP-binding</keyword>
<dbReference type="Gene3D" id="3.40.140.10">
    <property type="entry name" value="Cytidine Deaminase, domain 2"/>
    <property type="match status" value="1"/>
</dbReference>
<comment type="similarity">
    <text evidence="8">Belongs to the helicase family. DinG subfamily.</text>
</comment>
<evidence type="ECO:0000256" key="5">
    <source>
        <dbReference type="ARBA" id="ARBA00022801"/>
    </source>
</evidence>
<evidence type="ECO:0000256" key="3">
    <source>
        <dbReference type="ARBA" id="ARBA00022741"/>
    </source>
</evidence>
<evidence type="ECO:0000259" key="12">
    <source>
        <dbReference type="PROSITE" id="PS51194"/>
    </source>
</evidence>
<dbReference type="InterPro" id="IPR027417">
    <property type="entry name" value="P-loop_NTPase"/>
</dbReference>
<evidence type="ECO:0000313" key="13">
    <source>
        <dbReference type="EMBL" id="MDC7226698.1"/>
    </source>
</evidence>
<keyword evidence="3" id="KW-0547">Nucleotide-binding</keyword>
<dbReference type="InterPro" id="IPR014013">
    <property type="entry name" value="Helic_SF1/SF2_ATP-bd_DinG/Rad3"/>
</dbReference>
<keyword evidence="2" id="KW-0408">Iron</keyword>
<comment type="caution">
    <text evidence="13">The sequence shown here is derived from an EMBL/GenBank/DDBJ whole genome shotgun (WGS) entry which is preliminary data.</text>
</comment>
<keyword evidence="5" id="KW-0378">Hydrolase</keyword>
<dbReference type="SMART" id="SM00487">
    <property type="entry name" value="DEXDc"/>
    <property type="match status" value="1"/>
</dbReference>
<name>A0AAJ1MIU3_9SPIO</name>
<evidence type="ECO:0000259" key="11">
    <source>
        <dbReference type="PROSITE" id="PS51193"/>
    </source>
</evidence>
<evidence type="ECO:0000256" key="1">
    <source>
        <dbReference type="ARBA" id="ARBA00001966"/>
    </source>
</evidence>
<evidence type="ECO:0000256" key="7">
    <source>
        <dbReference type="ARBA" id="ARBA00023204"/>
    </source>
</evidence>
<gene>
    <name evidence="13" type="ORF">PQJ61_08025</name>
</gene>
<dbReference type="PANTHER" id="PTHR11472:SF34">
    <property type="entry name" value="REGULATOR OF TELOMERE ELONGATION HELICASE 1"/>
    <property type="match status" value="1"/>
</dbReference>
<dbReference type="PANTHER" id="PTHR11472">
    <property type="entry name" value="DNA REPAIR DEAD HELICASE RAD3/XP-D SUBFAMILY MEMBER"/>
    <property type="match status" value="1"/>
</dbReference>
<dbReference type="EMBL" id="JAQQAL010000016">
    <property type="protein sequence ID" value="MDC7226698.1"/>
    <property type="molecule type" value="Genomic_DNA"/>
</dbReference>
<keyword evidence="2" id="KW-0411">Iron-sulfur</keyword>
<comment type="catalytic activity">
    <reaction evidence="10">
        <text>ATP + H2O = ADP + phosphate + H(+)</text>
        <dbReference type="Rhea" id="RHEA:13065"/>
        <dbReference type="ChEBI" id="CHEBI:15377"/>
        <dbReference type="ChEBI" id="CHEBI:15378"/>
        <dbReference type="ChEBI" id="CHEBI:30616"/>
        <dbReference type="ChEBI" id="CHEBI:43474"/>
        <dbReference type="ChEBI" id="CHEBI:456216"/>
        <dbReference type="EC" id="5.6.2.3"/>
    </reaction>
</comment>
<keyword evidence="4" id="KW-0227">DNA damage</keyword>
<dbReference type="GO" id="GO:0006281">
    <property type="term" value="P:DNA repair"/>
    <property type="evidence" value="ECO:0007669"/>
    <property type="project" value="UniProtKB-KW"/>
</dbReference>
<dbReference type="GO" id="GO:0016818">
    <property type="term" value="F:hydrolase activity, acting on acid anhydrides, in phosphorus-containing anhydrides"/>
    <property type="evidence" value="ECO:0007669"/>
    <property type="project" value="InterPro"/>
</dbReference>
<protein>
    <recommendedName>
        <fullName evidence="9">DNA 5'-3' helicase</fullName>
        <ecNumber evidence="9">5.6.2.3</ecNumber>
    </recommendedName>
</protein>
<sequence length="825" mass="92640">MNNDPMNAVEKLSTEVINKLREAILDADGNEVMAWGKVCEGVINELTVAARGDEGSVPAIFQHMEKGDVVIHNHPGGILKPSGADMQIAGRLGEHGIGFYIVDSDVERVYAVVEPVTVKERRALDVDELAALIEPDGALESAMKDGGFYEFRPSQVAMLRRVADSFNEGRICVAEAGTGVGKSMAYLLPALNWAAMNDERVVVSTATINLQHQLVDKDIPLAKKILGSVDSAFEDCRTVLVKGRGNYVCLRRLSNAVEEQSLFDEENDDLESIKKWSETTKIGTRDDISFYPSTALWSKVNSEGDSCLGLRCKYREKCFVLKSKKEAASAQLLVVNHHLLFSDLAMRLEGAGFDNSVVLPPFTRIIFDEAHNMESSATSFFSSELNLFSVFKQVNRLYSKRRARTFGAVVNLQLEAGAFEEDEKIPGLIDGIKEQMQVLDTAAVEVMSNEFNIRLRRDTEEIFKDAIFPAMLELQKRILDCVHAVENIVRRLDENDMELPVVFEVRMLERRLEAFASVCQSFTLWEEKPGDVFWVERSKSSSGEYFARFVITPLDISQMMRESVFSPYETVVCTSATISVNRDFRFWSARVGLNGFEDREVAASMFKSPFPYKDRVLLGLPEDAPEPNTSEYQSFVEDFTLKLLELSEGRGLILFTSYRMLTETFDVLKPGLDKLGITALKQGDDERTRLLERFKTDTASVLFATSSFWEGIDSPGDTLKVVIICKLPFMVPTDPVIAARMEAVEARGGNQFMEYMLPEAVIRLKQGFGRLMRRGTDSGVVAILDSRMLKKYYGRIFVNSLPETARSFKPSEGILRDCEHYLFRS</sequence>
<evidence type="ECO:0000256" key="10">
    <source>
        <dbReference type="ARBA" id="ARBA00048954"/>
    </source>
</evidence>
<dbReference type="InterPro" id="IPR006555">
    <property type="entry name" value="ATP-dep_Helicase_C"/>
</dbReference>
<organism evidence="13 14">
    <name type="scientific">Candidatus Thalassospirochaeta sargassi</name>
    <dbReference type="NCBI Taxonomy" id="3119039"/>
    <lineage>
        <taxon>Bacteria</taxon>
        <taxon>Pseudomonadati</taxon>
        <taxon>Spirochaetota</taxon>
        <taxon>Spirochaetia</taxon>
        <taxon>Spirochaetales</taxon>
        <taxon>Spirochaetaceae</taxon>
        <taxon>Candidatus Thalassospirochaeta</taxon>
    </lineage>
</organism>
<dbReference type="GO" id="GO:0005524">
    <property type="term" value="F:ATP binding"/>
    <property type="evidence" value="ECO:0007669"/>
    <property type="project" value="UniProtKB-KW"/>
</dbReference>
<feature type="domain" description="Helicase ATP-binding" evidence="11">
    <location>
        <begin position="141"/>
        <end position="439"/>
    </location>
</feature>
<dbReference type="GO" id="GO:0051539">
    <property type="term" value="F:4 iron, 4 sulfur cluster binding"/>
    <property type="evidence" value="ECO:0007669"/>
    <property type="project" value="UniProtKB-KW"/>
</dbReference>
<keyword evidence="13" id="KW-0347">Helicase</keyword>
<dbReference type="InterPro" id="IPR011545">
    <property type="entry name" value="DEAD/DEAH_box_helicase_dom"/>
</dbReference>
<evidence type="ECO:0000313" key="14">
    <source>
        <dbReference type="Proteomes" id="UP001221217"/>
    </source>
</evidence>
<evidence type="ECO:0000256" key="4">
    <source>
        <dbReference type="ARBA" id="ARBA00022763"/>
    </source>
</evidence>
<proteinExistence type="inferred from homology"/>
<keyword evidence="7" id="KW-0234">DNA repair</keyword>
<dbReference type="InterPro" id="IPR014001">
    <property type="entry name" value="Helicase_ATP-bd"/>
</dbReference>
<dbReference type="SUPFAM" id="SSF52540">
    <property type="entry name" value="P-loop containing nucleoside triphosphate hydrolases"/>
    <property type="match status" value="2"/>
</dbReference>
<evidence type="ECO:0000256" key="6">
    <source>
        <dbReference type="ARBA" id="ARBA00022840"/>
    </source>
</evidence>
<feature type="domain" description="Helicase C-terminal" evidence="12">
    <location>
        <begin position="638"/>
        <end position="812"/>
    </location>
</feature>
<dbReference type="GO" id="GO:0003676">
    <property type="term" value="F:nucleic acid binding"/>
    <property type="evidence" value="ECO:0007669"/>
    <property type="project" value="InterPro"/>
</dbReference>
<dbReference type="InterPro" id="IPR045028">
    <property type="entry name" value="DinG/Rad3-like"/>
</dbReference>
<keyword evidence="2" id="KW-0004">4Fe-4S</keyword>
<evidence type="ECO:0000256" key="8">
    <source>
        <dbReference type="ARBA" id="ARBA00038058"/>
    </source>
</evidence>
<keyword evidence="2" id="KW-0479">Metal-binding</keyword>
<dbReference type="Pfam" id="PF13307">
    <property type="entry name" value="Helicase_C_2"/>
    <property type="match status" value="1"/>
</dbReference>
<dbReference type="Gene3D" id="3.40.50.300">
    <property type="entry name" value="P-loop containing nucleotide triphosphate hydrolases"/>
    <property type="match status" value="2"/>
</dbReference>
<dbReference type="InterPro" id="IPR006554">
    <property type="entry name" value="Helicase-like_DEXD_c2"/>
</dbReference>
<dbReference type="Pfam" id="PF00270">
    <property type="entry name" value="DEAD"/>
    <property type="match status" value="1"/>
</dbReference>
<reference evidence="13 14" key="1">
    <citation type="submission" date="2022-12" db="EMBL/GenBank/DDBJ databases">
        <title>Metagenome assembled genome from gulf of manar.</title>
        <authorList>
            <person name="Kohli P."/>
            <person name="Pk S."/>
            <person name="Venkata Ramana C."/>
            <person name="Sasikala C."/>
        </authorList>
    </citation>
    <scope>NUCLEOTIDE SEQUENCE [LARGE SCALE GENOMIC DNA]</scope>
    <source>
        <strain evidence="13">JB008</strain>
    </source>
</reference>
<dbReference type="Proteomes" id="UP001221217">
    <property type="component" value="Unassembled WGS sequence"/>
</dbReference>
<comment type="cofactor">
    <cofactor evidence="1">
        <name>[4Fe-4S] cluster</name>
        <dbReference type="ChEBI" id="CHEBI:49883"/>
    </cofactor>
</comment>
<dbReference type="SMART" id="SM00491">
    <property type="entry name" value="HELICc2"/>
    <property type="match status" value="1"/>
</dbReference>
<dbReference type="AlphaFoldDB" id="A0AAJ1MIU3"/>